<dbReference type="SMART" id="SM00388">
    <property type="entry name" value="HisKA"/>
    <property type="match status" value="1"/>
</dbReference>
<evidence type="ECO:0000313" key="16">
    <source>
        <dbReference type="EMBL" id="CAH1190022.1"/>
    </source>
</evidence>
<keyword evidence="4" id="KW-1003">Cell membrane</keyword>
<proteinExistence type="predicted"/>
<evidence type="ECO:0000256" key="3">
    <source>
        <dbReference type="ARBA" id="ARBA00012438"/>
    </source>
</evidence>
<feature type="domain" description="Histidine kinase" evidence="15">
    <location>
        <begin position="146"/>
        <end position="367"/>
    </location>
</feature>
<evidence type="ECO:0000313" key="17">
    <source>
        <dbReference type="Proteomes" id="UP000838686"/>
    </source>
</evidence>
<dbReference type="GO" id="GO:0004673">
    <property type="term" value="F:protein histidine kinase activity"/>
    <property type="evidence" value="ECO:0007669"/>
    <property type="project" value="UniProtKB-EC"/>
</dbReference>
<dbReference type="PROSITE" id="PS50109">
    <property type="entry name" value="HIS_KIN"/>
    <property type="match status" value="1"/>
</dbReference>
<dbReference type="InterPro" id="IPR050351">
    <property type="entry name" value="BphY/WalK/GraS-like"/>
</dbReference>
<evidence type="ECO:0000256" key="13">
    <source>
        <dbReference type="ARBA" id="ARBA00023136"/>
    </source>
</evidence>
<dbReference type="InterPro" id="IPR036097">
    <property type="entry name" value="HisK_dim/P_sf"/>
</dbReference>
<evidence type="ECO:0000256" key="7">
    <source>
        <dbReference type="ARBA" id="ARBA00022692"/>
    </source>
</evidence>
<comment type="caution">
    <text evidence="16">The sequence shown here is derived from an EMBL/GenBank/DDBJ whole genome shotgun (WGS) entry which is preliminary data.</text>
</comment>
<dbReference type="InterPro" id="IPR003594">
    <property type="entry name" value="HATPase_dom"/>
</dbReference>
<evidence type="ECO:0000259" key="15">
    <source>
        <dbReference type="PROSITE" id="PS50109"/>
    </source>
</evidence>
<dbReference type="Gene3D" id="3.30.565.10">
    <property type="entry name" value="Histidine kinase-like ATPase, C-terminal domain"/>
    <property type="match status" value="1"/>
</dbReference>
<dbReference type="SUPFAM" id="SSF47384">
    <property type="entry name" value="Homodimeric domain of signal transducing histidine kinase"/>
    <property type="match status" value="1"/>
</dbReference>
<keyword evidence="6 16" id="KW-0808">Transferase</keyword>
<comment type="catalytic activity">
    <reaction evidence="1">
        <text>ATP + protein L-histidine = ADP + protein N-phospho-L-histidine.</text>
        <dbReference type="EC" id="2.7.13.3"/>
    </reaction>
</comment>
<evidence type="ECO:0000256" key="2">
    <source>
        <dbReference type="ARBA" id="ARBA00004651"/>
    </source>
</evidence>
<dbReference type="Proteomes" id="UP000838686">
    <property type="component" value="Unassembled WGS sequence"/>
</dbReference>
<protein>
    <recommendedName>
        <fullName evidence="3">histidine kinase</fullName>
        <ecNumber evidence="3">2.7.13.3</ecNumber>
    </recommendedName>
</protein>
<feature type="transmembrane region" description="Helical" evidence="14">
    <location>
        <begin position="26"/>
        <end position="46"/>
    </location>
</feature>
<dbReference type="InterPro" id="IPR004358">
    <property type="entry name" value="Sig_transdc_His_kin-like_C"/>
</dbReference>
<dbReference type="PANTHER" id="PTHR45453:SF2">
    <property type="entry name" value="HISTIDINE KINASE"/>
    <property type="match status" value="1"/>
</dbReference>
<name>A0ABM9BN34_9BACL</name>
<dbReference type="Pfam" id="PF02518">
    <property type="entry name" value="HATPase_c"/>
    <property type="match status" value="1"/>
</dbReference>
<keyword evidence="10" id="KW-0067">ATP-binding</keyword>
<keyword evidence="7 14" id="KW-0812">Transmembrane</keyword>
<dbReference type="RefSeq" id="WP_236338273.1">
    <property type="nucleotide sequence ID" value="NZ_CAKMMF010000001.1"/>
</dbReference>
<accession>A0ABM9BN34</accession>
<keyword evidence="12" id="KW-0902">Two-component regulatory system</keyword>
<evidence type="ECO:0000256" key="11">
    <source>
        <dbReference type="ARBA" id="ARBA00022989"/>
    </source>
</evidence>
<dbReference type="PRINTS" id="PR00344">
    <property type="entry name" value="BCTRLSENSOR"/>
</dbReference>
<dbReference type="SUPFAM" id="SSF55874">
    <property type="entry name" value="ATPase domain of HSP90 chaperone/DNA topoisomerase II/histidine kinase"/>
    <property type="match status" value="1"/>
</dbReference>
<keyword evidence="5" id="KW-0597">Phosphoprotein</keyword>
<keyword evidence="11 14" id="KW-1133">Transmembrane helix</keyword>
<evidence type="ECO:0000256" key="9">
    <source>
        <dbReference type="ARBA" id="ARBA00022777"/>
    </source>
</evidence>
<dbReference type="InterPro" id="IPR036890">
    <property type="entry name" value="HATPase_C_sf"/>
</dbReference>
<organism evidence="16 17">
    <name type="scientific">Paenibacillus plantiphilus</name>
    <dbReference type="NCBI Taxonomy" id="2905650"/>
    <lineage>
        <taxon>Bacteria</taxon>
        <taxon>Bacillati</taxon>
        <taxon>Bacillota</taxon>
        <taxon>Bacilli</taxon>
        <taxon>Bacillales</taxon>
        <taxon>Paenibacillaceae</taxon>
        <taxon>Paenibacillus</taxon>
    </lineage>
</organism>
<feature type="transmembrane region" description="Helical" evidence="14">
    <location>
        <begin position="58"/>
        <end position="76"/>
    </location>
</feature>
<evidence type="ECO:0000256" key="8">
    <source>
        <dbReference type="ARBA" id="ARBA00022741"/>
    </source>
</evidence>
<evidence type="ECO:0000256" key="12">
    <source>
        <dbReference type="ARBA" id="ARBA00023012"/>
    </source>
</evidence>
<keyword evidence="8" id="KW-0547">Nucleotide-binding</keyword>
<keyword evidence="13 14" id="KW-0472">Membrane</keyword>
<evidence type="ECO:0000256" key="10">
    <source>
        <dbReference type="ARBA" id="ARBA00022840"/>
    </source>
</evidence>
<dbReference type="EC" id="2.7.13.3" evidence="3"/>
<dbReference type="InterPro" id="IPR005467">
    <property type="entry name" value="His_kinase_dom"/>
</dbReference>
<reference evidence="16" key="1">
    <citation type="submission" date="2022-01" db="EMBL/GenBank/DDBJ databases">
        <authorList>
            <person name="Criscuolo A."/>
        </authorList>
    </citation>
    <scope>NUCLEOTIDE SEQUENCE</scope>
    <source>
        <strain evidence="16">CIP111893</strain>
    </source>
</reference>
<evidence type="ECO:0000256" key="1">
    <source>
        <dbReference type="ARBA" id="ARBA00000085"/>
    </source>
</evidence>
<gene>
    <name evidence="16" type="primary">graS</name>
    <name evidence="16" type="ORF">PAECIP111893_00106</name>
</gene>
<comment type="subcellular location">
    <subcellularLocation>
        <location evidence="2">Cell membrane</location>
        <topology evidence="2">Multi-pass membrane protein</topology>
    </subcellularLocation>
</comment>
<dbReference type="InterPro" id="IPR003661">
    <property type="entry name" value="HisK_dim/P_dom"/>
</dbReference>
<evidence type="ECO:0000256" key="5">
    <source>
        <dbReference type="ARBA" id="ARBA00022553"/>
    </source>
</evidence>
<evidence type="ECO:0000256" key="14">
    <source>
        <dbReference type="SAM" id="Phobius"/>
    </source>
</evidence>
<evidence type="ECO:0000256" key="6">
    <source>
        <dbReference type="ARBA" id="ARBA00022679"/>
    </source>
</evidence>
<keyword evidence="17" id="KW-1185">Reference proteome</keyword>
<dbReference type="PANTHER" id="PTHR45453">
    <property type="entry name" value="PHOSPHATE REGULON SENSOR PROTEIN PHOR"/>
    <property type="match status" value="1"/>
</dbReference>
<dbReference type="SMART" id="SM00387">
    <property type="entry name" value="HATPase_c"/>
    <property type="match status" value="1"/>
</dbReference>
<keyword evidence="9 16" id="KW-0418">Kinase</keyword>
<dbReference type="EMBL" id="CAKMMF010000001">
    <property type="protein sequence ID" value="CAH1190022.1"/>
    <property type="molecule type" value="Genomic_DNA"/>
</dbReference>
<sequence>MGSYEYAEGRQDVHEITWIRYFRGRVGYILVFIAALLLSGASIILGEMYFPTMMDMTMALYAGLLAVCCILFWLAFDYLRQRPYYIQLNEAIGQASALNASLRVRSGVTADQLAVQELLKAQHQAYMDELGRYRRQLEIHQHFIHQWVHQMKTPIAVIDLITQQGEQADSQQEAAGWKSDLRSIQEETDRLTRGLDMMLYTARLEKFEVDVHIRSISLHETVRQVVNMHKRLCIRYKIYPQIEGEGVVQSDEKWMAFVINQLIGNAIKYSKQKSGSKKLRIRIASIPDQADGVSLQIIDEGIGIAGHDLPRIYEPFFTGDNGRLVEESTGMGLYLAKQVCAKLGHKLTVSSEQGVGTTATIVFLPSSLQQLSDKVTAL</sequence>
<dbReference type="Gene3D" id="1.10.287.130">
    <property type="match status" value="1"/>
</dbReference>
<dbReference type="CDD" id="cd00082">
    <property type="entry name" value="HisKA"/>
    <property type="match status" value="1"/>
</dbReference>
<evidence type="ECO:0000256" key="4">
    <source>
        <dbReference type="ARBA" id="ARBA00022475"/>
    </source>
</evidence>